<organism evidence="1 2">
    <name type="scientific">Morchella conica CCBAS932</name>
    <dbReference type="NCBI Taxonomy" id="1392247"/>
    <lineage>
        <taxon>Eukaryota</taxon>
        <taxon>Fungi</taxon>
        <taxon>Dikarya</taxon>
        <taxon>Ascomycota</taxon>
        <taxon>Pezizomycotina</taxon>
        <taxon>Pezizomycetes</taxon>
        <taxon>Pezizales</taxon>
        <taxon>Morchellaceae</taxon>
        <taxon>Morchella</taxon>
    </lineage>
</organism>
<evidence type="ECO:0000313" key="2">
    <source>
        <dbReference type="Proteomes" id="UP000277580"/>
    </source>
</evidence>
<evidence type="ECO:0000313" key="1">
    <source>
        <dbReference type="EMBL" id="RPB10051.1"/>
    </source>
</evidence>
<evidence type="ECO:0008006" key="3">
    <source>
        <dbReference type="Google" id="ProtNLM"/>
    </source>
</evidence>
<dbReference type="EMBL" id="ML119146">
    <property type="protein sequence ID" value="RPB10051.1"/>
    <property type="molecule type" value="Genomic_DNA"/>
</dbReference>
<protein>
    <recommendedName>
        <fullName evidence="3">C2H2-type domain-containing protein</fullName>
    </recommendedName>
</protein>
<dbReference type="OrthoDB" id="40579at2759"/>
<gene>
    <name evidence="1" type="ORF">P167DRAFT_547594</name>
</gene>
<name>A0A3N4KNX4_9PEZI</name>
<proteinExistence type="predicted"/>
<dbReference type="InParanoid" id="A0A3N4KNX4"/>
<accession>A0A3N4KNX4</accession>
<dbReference type="AlphaFoldDB" id="A0A3N4KNX4"/>
<reference evidence="1 2" key="1">
    <citation type="journal article" date="2018" name="Nat. Ecol. Evol.">
        <title>Pezizomycetes genomes reveal the molecular basis of ectomycorrhizal truffle lifestyle.</title>
        <authorList>
            <person name="Murat C."/>
            <person name="Payen T."/>
            <person name="Noel B."/>
            <person name="Kuo A."/>
            <person name="Morin E."/>
            <person name="Chen J."/>
            <person name="Kohler A."/>
            <person name="Krizsan K."/>
            <person name="Balestrini R."/>
            <person name="Da Silva C."/>
            <person name="Montanini B."/>
            <person name="Hainaut M."/>
            <person name="Levati E."/>
            <person name="Barry K.W."/>
            <person name="Belfiori B."/>
            <person name="Cichocki N."/>
            <person name="Clum A."/>
            <person name="Dockter R.B."/>
            <person name="Fauchery L."/>
            <person name="Guy J."/>
            <person name="Iotti M."/>
            <person name="Le Tacon F."/>
            <person name="Lindquist E.A."/>
            <person name="Lipzen A."/>
            <person name="Malagnac F."/>
            <person name="Mello A."/>
            <person name="Molinier V."/>
            <person name="Miyauchi S."/>
            <person name="Poulain J."/>
            <person name="Riccioni C."/>
            <person name="Rubini A."/>
            <person name="Sitrit Y."/>
            <person name="Splivallo R."/>
            <person name="Traeger S."/>
            <person name="Wang M."/>
            <person name="Zifcakova L."/>
            <person name="Wipf D."/>
            <person name="Zambonelli A."/>
            <person name="Paolocci F."/>
            <person name="Nowrousian M."/>
            <person name="Ottonello S."/>
            <person name="Baldrian P."/>
            <person name="Spatafora J.W."/>
            <person name="Henrissat B."/>
            <person name="Nagy L.G."/>
            <person name="Aury J.M."/>
            <person name="Wincker P."/>
            <person name="Grigoriev I.V."/>
            <person name="Bonfante P."/>
            <person name="Martin F.M."/>
        </authorList>
    </citation>
    <scope>NUCLEOTIDE SEQUENCE [LARGE SCALE GENOMIC DNA]</scope>
    <source>
        <strain evidence="1 2">CCBAS932</strain>
    </source>
</reference>
<sequence length="208" mass="23451">MAIGPKAIETKTCGRRVIKTPCLMCGKEISSSLKTQKNHLKRKHFPSLQCQGCGLGFGKAYELTRHSTYSCKRNLQQQLKITMDYPNSSIVSEIDQSKSMEQIKGVLRNAQIKLHGYKQKRGNEVMDDVSSEDGEHELEDIEMYNGTPGDSVGSTPLESGLLPHCLQLGAFTRFVELEENYWSDWACGELESPLPFEQIVTHPYHIRS</sequence>
<dbReference type="Proteomes" id="UP000277580">
    <property type="component" value="Unassembled WGS sequence"/>
</dbReference>
<keyword evidence="2" id="KW-1185">Reference proteome</keyword>